<feature type="domain" description="Ubiquitin-like" evidence="1">
    <location>
        <begin position="79"/>
        <end position="154"/>
    </location>
</feature>
<accession>A0ABD1KR93</accession>
<dbReference type="InterPro" id="IPR000626">
    <property type="entry name" value="Ubiquitin-like_dom"/>
</dbReference>
<dbReference type="Proteomes" id="UP001591681">
    <property type="component" value="Unassembled WGS sequence"/>
</dbReference>
<feature type="domain" description="Ubiquitin-like" evidence="1">
    <location>
        <begin position="1"/>
        <end position="78"/>
    </location>
</feature>
<evidence type="ECO:0000313" key="2">
    <source>
        <dbReference type="EMBL" id="KAL2101675.1"/>
    </source>
</evidence>
<name>A0ABD1KR93_9TELE</name>
<dbReference type="InterPro" id="IPR050158">
    <property type="entry name" value="Ubiquitin_ubiquitin-like"/>
</dbReference>
<evidence type="ECO:0000259" key="1">
    <source>
        <dbReference type="PROSITE" id="PS50053"/>
    </source>
</evidence>
<dbReference type="FunFam" id="3.10.20.90:FF:000222">
    <property type="entry name" value="Polyubiquitin 5"/>
    <property type="match status" value="1"/>
</dbReference>
<organism evidence="2 3">
    <name type="scientific">Coilia grayii</name>
    <name type="common">Gray's grenadier anchovy</name>
    <dbReference type="NCBI Taxonomy" id="363190"/>
    <lineage>
        <taxon>Eukaryota</taxon>
        <taxon>Metazoa</taxon>
        <taxon>Chordata</taxon>
        <taxon>Craniata</taxon>
        <taxon>Vertebrata</taxon>
        <taxon>Euteleostomi</taxon>
        <taxon>Actinopterygii</taxon>
        <taxon>Neopterygii</taxon>
        <taxon>Teleostei</taxon>
        <taxon>Clupei</taxon>
        <taxon>Clupeiformes</taxon>
        <taxon>Clupeoidei</taxon>
        <taxon>Engraulidae</taxon>
        <taxon>Coilinae</taxon>
        <taxon>Coilia</taxon>
    </lineage>
</organism>
<dbReference type="AlphaFoldDB" id="A0ABD1KR93"/>
<dbReference type="InterPro" id="IPR019956">
    <property type="entry name" value="Ubiquitin_dom"/>
</dbReference>
<dbReference type="SUPFAM" id="SSF54236">
    <property type="entry name" value="Ubiquitin-like"/>
    <property type="match status" value="2"/>
</dbReference>
<dbReference type="EMBL" id="JBHFQA010000003">
    <property type="protein sequence ID" value="KAL2101675.1"/>
    <property type="molecule type" value="Genomic_DNA"/>
</dbReference>
<keyword evidence="3" id="KW-1185">Reference proteome</keyword>
<gene>
    <name evidence="2" type="ORF">ACEWY4_003436</name>
</gene>
<dbReference type="Pfam" id="PF00240">
    <property type="entry name" value="ubiquitin"/>
    <property type="match status" value="2"/>
</dbReference>
<dbReference type="Gene3D" id="3.10.20.90">
    <property type="entry name" value="Phosphatidylinositol 3-kinase Catalytic Subunit, Chain A, domain 1"/>
    <property type="match status" value="2"/>
</dbReference>
<sequence>MNLQIKFLNGSTYPLEMSPTTTIGELKELIYQLSGHVAARQKLSTGNGVSFSNDSSTLSAIGLKPGSCVMVLVTDPAPFQVFLKNENGKTSTYDVMPGDTVIAFKRKVYQKEKVQVEQQRIIYNGKQLDDGKKLEDYNILSGSTIFLVLRLRGG</sequence>
<dbReference type="InterPro" id="IPR029071">
    <property type="entry name" value="Ubiquitin-like_domsf"/>
</dbReference>
<protein>
    <recommendedName>
        <fullName evidence="1">Ubiquitin-like domain-containing protein</fullName>
    </recommendedName>
</protein>
<reference evidence="2 3" key="1">
    <citation type="submission" date="2024-09" db="EMBL/GenBank/DDBJ databases">
        <title>A chromosome-level genome assembly of Gray's grenadier anchovy, Coilia grayii.</title>
        <authorList>
            <person name="Fu Z."/>
        </authorList>
    </citation>
    <scope>NUCLEOTIDE SEQUENCE [LARGE SCALE GENOMIC DNA]</scope>
    <source>
        <strain evidence="2">G4</strain>
        <tissue evidence="2">Muscle</tissue>
    </source>
</reference>
<dbReference type="PANTHER" id="PTHR10666">
    <property type="entry name" value="UBIQUITIN"/>
    <property type="match status" value="1"/>
</dbReference>
<comment type="caution">
    <text evidence="2">The sequence shown here is derived from an EMBL/GenBank/DDBJ whole genome shotgun (WGS) entry which is preliminary data.</text>
</comment>
<dbReference type="SMART" id="SM00213">
    <property type="entry name" value="UBQ"/>
    <property type="match status" value="2"/>
</dbReference>
<evidence type="ECO:0000313" key="3">
    <source>
        <dbReference type="Proteomes" id="UP001591681"/>
    </source>
</evidence>
<dbReference type="PROSITE" id="PS50053">
    <property type="entry name" value="UBIQUITIN_2"/>
    <property type="match status" value="2"/>
</dbReference>
<proteinExistence type="predicted"/>
<dbReference type="PRINTS" id="PR00348">
    <property type="entry name" value="UBIQUITIN"/>
</dbReference>